<gene>
    <name evidence="3" type="ORF">QQ020_00480</name>
</gene>
<dbReference type="SUPFAM" id="SSF54106">
    <property type="entry name" value="LysM domain"/>
    <property type="match status" value="1"/>
</dbReference>
<dbReference type="CDD" id="cd12797">
    <property type="entry name" value="M23_peptidase"/>
    <property type="match status" value="1"/>
</dbReference>
<dbReference type="Pfam" id="PF01476">
    <property type="entry name" value="LysM"/>
    <property type="match status" value="1"/>
</dbReference>
<evidence type="ECO:0000256" key="1">
    <source>
        <dbReference type="SAM" id="SignalP"/>
    </source>
</evidence>
<dbReference type="Gene3D" id="3.10.350.10">
    <property type="entry name" value="LysM domain"/>
    <property type="match status" value="1"/>
</dbReference>
<name>A0ABT8KYC5_9BACT</name>
<evidence type="ECO:0000313" key="3">
    <source>
        <dbReference type="EMBL" id="MDN5210490.1"/>
    </source>
</evidence>
<proteinExistence type="predicted"/>
<dbReference type="PANTHER" id="PTHR21666:SF270">
    <property type="entry name" value="MUREIN HYDROLASE ACTIVATOR ENVC"/>
    <property type="match status" value="1"/>
</dbReference>
<dbReference type="InterPro" id="IPR011055">
    <property type="entry name" value="Dup_hybrid_motif"/>
</dbReference>
<dbReference type="Pfam" id="PF01551">
    <property type="entry name" value="Peptidase_M23"/>
    <property type="match status" value="1"/>
</dbReference>
<dbReference type="Gene3D" id="2.70.70.10">
    <property type="entry name" value="Glucose Permease (Domain IIA)"/>
    <property type="match status" value="1"/>
</dbReference>
<feature type="domain" description="LysM" evidence="2">
    <location>
        <begin position="303"/>
        <end position="347"/>
    </location>
</feature>
<feature type="chain" id="PRO_5045919094" evidence="1">
    <location>
        <begin position="25"/>
        <end position="348"/>
    </location>
</feature>
<dbReference type="Proteomes" id="UP001172083">
    <property type="component" value="Unassembled WGS sequence"/>
</dbReference>
<comment type="caution">
    <text evidence="3">The sequence shown here is derived from an EMBL/GenBank/DDBJ whole genome shotgun (WGS) entry which is preliminary data.</text>
</comment>
<dbReference type="EMBL" id="JAUJEB010000001">
    <property type="protein sequence ID" value="MDN5210490.1"/>
    <property type="molecule type" value="Genomic_DNA"/>
</dbReference>
<dbReference type="PROSITE" id="PS51782">
    <property type="entry name" value="LYSM"/>
    <property type="match status" value="1"/>
</dbReference>
<dbReference type="SMART" id="SM00257">
    <property type="entry name" value="LysM"/>
    <property type="match status" value="1"/>
</dbReference>
<dbReference type="InterPro" id="IPR036779">
    <property type="entry name" value="LysM_dom_sf"/>
</dbReference>
<reference evidence="3" key="1">
    <citation type="submission" date="2023-06" db="EMBL/GenBank/DDBJ databases">
        <title>Genomic of Agaribacillus aureum.</title>
        <authorList>
            <person name="Wang G."/>
        </authorList>
    </citation>
    <scope>NUCLEOTIDE SEQUENCE</scope>
    <source>
        <strain evidence="3">BMA12</strain>
    </source>
</reference>
<evidence type="ECO:0000259" key="2">
    <source>
        <dbReference type="PROSITE" id="PS51782"/>
    </source>
</evidence>
<dbReference type="PANTHER" id="PTHR21666">
    <property type="entry name" value="PEPTIDASE-RELATED"/>
    <property type="match status" value="1"/>
</dbReference>
<feature type="signal peptide" evidence="1">
    <location>
        <begin position="1"/>
        <end position="24"/>
    </location>
</feature>
<organism evidence="3 4">
    <name type="scientific">Agaribacillus aureus</name>
    <dbReference type="NCBI Taxonomy" id="3051825"/>
    <lineage>
        <taxon>Bacteria</taxon>
        <taxon>Pseudomonadati</taxon>
        <taxon>Bacteroidota</taxon>
        <taxon>Cytophagia</taxon>
        <taxon>Cytophagales</taxon>
        <taxon>Splendidivirgaceae</taxon>
        <taxon>Agaribacillus</taxon>
    </lineage>
</organism>
<dbReference type="InterPro" id="IPR016047">
    <property type="entry name" value="M23ase_b-sheet_dom"/>
</dbReference>
<evidence type="ECO:0000313" key="4">
    <source>
        <dbReference type="Proteomes" id="UP001172083"/>
    </source>
</evidence>
<keyword evidence="1" id="KW-0732">Signal</keyword>
<dbReference type="RefSeq" id="WP_346755834.1">
    <property type="nucleotide sequence ID" value="NZ_JAUJEB010000001.1"/>
</dbReference>
<dbReference type="SUPFAM" id="SSF51261">
    <property type="entry name" value="Duplicated hybrid motif"/>
    <property type="match status" value="1"/>
</dbReference>
<dbReference type="InterPro" id="IPR018392">
    <property type="entry name" value="LysM"/>
</dbReference>
<keyword evidence="4" id="KW-1185">Reference proteome</keyword>
<dbReference type="CDD" id="cd00118">
    <property type="entry name" value="LysM"/>
    <property type="match status" value="1"/>
</dbReference>
<accession>A0ABT8KYC5</accession>
<dbReference type="InterPro" id="IPR050570">
    <property type="entry name" value="Cell_wall_metabolism_enzyme"/>
</dbReference>
<sequence>MRQKHFLIGLLALTLPFLSAPLLGQGHDIYSFNDLEEVTVTGTNQVRGPSSPGDLGTLGKSSRIPFRIKWPTADTFRVNVRKSLLLAYGQHQMQERGVMHFYELSQELTVQGDWIDSHDHFAVWDSKKVNPYDFDPTKHEENVSVALKEGMESWVSPIKGTTKVNSSFGMRRYRWHYGVDLDLNRGDTVTAVADGIVRVAQYDRYGYGHYVVLRHKNGLETLYGHFLKRIVRVGQEVKKGDLIGFGGSTGRSTGYHLHFEVRYKGAAVNPVQLYDFEKNELKSEILDITPETFAYVKELRKKKYHRIRSGDTLGRISRRYHTTINAVCRLNGISRNKILRIGRMLRVR</sequence>
<protein>
    <submittedName>
        <fullName evidence="3">M23 family metallopeptidase</fullName>
    </submittedName>
</protein>